<reference evidence="2" key="1">
    <citation type="journal article" date="2023" name="Mol. Phylogenet. Evol.">
        <title>Genome-scale phylogeny and comparative genomics of the fungal order Sordariales.</title>
        <authorList>
            <person name="Hensen N."/>
            <person name="Bonometti L."/>
            <person name="Westerberg I."/>
            <person name="Brannstrom I.O."/>
            <person name="Guillou S."/>
            <person name="Cros-Aarteil S."/>
            <person name="Calhoun S."/>
            <person name="Haridas S."/>
            <person name="Kuo A."/>
            <person name="Mondo S."/>
            <person name="Pangilinan J."/>
            <person name="Riley R."/>
            <person name="LaButti K."/>
            <person name="Andreopoulos B."/>
            <person name="Lipzen A."/>
            <person name="Chen C."/>
            <person name="Yan M."/>
            <person name="Daum C."/>
            <person name="Ng V."/>
            <person name="Clum A."/>
            <person name="Steindorff A."/>
            <person name="Ohm R.A."/>
            <person name="Martin F."/>
            <person name="Silar P."/>
            <person name="Natvig D.O."/>
            <person name="Lalanne C."/>
            <person name="Gautier V."/>
            <person name="Ament-Velasquez S.L."/>
            <person name="Kruys A."/>
            <person name="Hutchinson M.I."/>
            <person name="Powell A.J."/>
            <person name="Barry K."/>
            <person name="Miller A.N."/>
            <person name="Grigoriev I.V."/>
            <person name="Debuchy R."/>
            <person name="Gladieux P."/>
            <person name="Hiltunen Thoren M."/>
            <person name="Johannesson H."/>
        </authorList>
    </citation>
    <scope>NUCLEOTIDE SEQUENCE</scope>
    <source>
        <strain evidence="2">CBS 315.58</strain>
    </source>
</reference>
<evidence type="ECO:0000313" key="3">
    <source>
        <dbReference type="Proteomes" id="UP001303160"/>
    </source>
</evidence>
<dbReference type="EMBL" id="MU863893">
    <property type="protein sequence ID" value="KAK4202944.1"/>
    <property type="molecule type" value="Genomic_DNA"/>
</dbReference>
<sequence>MSDSLQVVVVASPFAGLASLYEVDPDADALVTVPPQTQQFAPWEETTAQSQTRETTSTKAAPPASRPGLRIKVSSKHLSFASKIFKSKLKYAGPKSKQSDGRIHLQLAPEEQFDSKAVVIVLNALHGKGSKVPKQVDLDTLAQIALFVDKFQLFDAVEVYGERWISRLEDTIPDAYNRDLILWLYISYVFRNAEVLRAATKTAIVGSDGPIKTLGLPIREKLIKHIDEQRQSLVLSAVEIVTSTLEKLVGGKAGCNKYHCDSFLLGELVKTLTKNKLVWPRPERPFAGISFLFVVNAVEGVFTSPSHSRGSAVCGDLWNVCNGVTSKPNGNAYVNGNGRGGRGPLTPEASPEPVLRNSGGYFDTHECDARKSVARLDELDALEDAVKGLDLEGALGYRNY</sequence>
<feature type="compositionally biased region" description="Polar residues" evidence="1">
    <location>
        <begin position="36"/>
        <end position="59"/>
    </location>
</feature>
<evidence type="ECO:0000313" key="2">
    <source>
        <dbReference type="EMBL" id="KAK4202944.1"/>
    </source>
</evidence>
<evidence type="ECO:0008006" key="4">
    <source>
        <dbReference type="Google" id="ProtNLM"/>
    </source>
</evidence>
<organism evidence="2 3">
    <name type="scientific">Triangularia verruculosa</name>
    <dbReference type="NCBI Taxonomy" id="2587418"/>
    <lineage>
        <taxon>Eukaryota</taxon>
        <taxon>Fungi</taxon>
        <taxon>Dikarya</taxon>
        <taxon>Ascomycota</taxon>
        <taxon>Pezizomycotina</taxon>
        <taxon>Sordariomycetes</taxon>
        <taxon>Sordariomycetidae</taxon>
        <taxon>Sordariales</taxon>
        <taxon>Podosporaceae</taxon>
        <taxon>Triangularia</taxon>
    </lineage>
</organism>
<accession>A0AAN7AXU9</accession>
<comment type="caution">
    <text evidence="2">The sequence shown here is derived from an EMBL/GenBank/DDBJ whole genome shotgun (WGS) entry which is preliminary data.</text>
</comment>
<reference evidence="2" key="2">
    <citation type="submission" date="2023-05" db="EMBL/GenBank/DDBJ databases">
        <authorList>
            <consortium name="Lawrence Berkeley National Laboratory"/>
            <person name="Steindorff A."/>
            <person name="Hensen N."/>
            <person name="Bonometti L."/>
            <person name="Westerberg I."/>
            <person name="Brannstrom I.O."/>
            <person name="Guillou S."/>
            <person name="Cros-Aarteil S."/>
            <person name="Calhoun S."/>
            <person name="Haridas S."/>
            <person name="Kuo A."/>
            <person name="Mondo S."/>
            <person name="Pangilinan J."/>
            <person name="Riley R."/>
            <person name="Labutti K."/>
            <person name="Andreopoulos B."/>
            <person name="Lipzen A."/>
            <person name="Chen C."/>
            <person name="Yanf M."/>
            <person name="Daum C."/>
            <person name="Ng V."/>
            <person name="Clum A."/>
            <person name="Ohm R."/>
            <person name="Martin F."/>
            <person name="Silar P."/>
            <person name="Natvig D."/>
            <person name="Lalanne C."/>
            <person name="Gautier V."/>
            <person name="Ament-Velasquez S.L."/>
            <person name="Kruys A."/>
            <person name="Hutchinson M.I."/>
            <person name="Powell A.J."/>
            <person name="Barry K."/>
            <person name="Miller A.N."/>
            <person name="Grigoriev I.V."/>
            <person name="Debuchy R."/>
            <person name="Gladieux P."/>
            <person name="Thoren M.H."/>
            <person name="Johannesson H."/>
        </authorList>
    </citation>
    <scope>NUCLEOTIDE SEQUENCE</scope>
    <source>
        <strain evidence="2">CBS 315.58</strain>
    </source>
</reference>
<dbReference type="Proteomes" id="UP001303160">
    <property type="component" value="Unassembled WGS sequence"/>
</dbReference>
<dbReference type="AlphaFoldDB" id="A0AAN7AXU9"/>
<protein>
    <recommendedName>
        <fullName evidence="4">BTB domain-containing protein</fullName>
    </recommendedName>
</protein>
<evidence type="ECO:0000256" key="1">
    <source>
        <dbReference type="SAM" id="MobiDB-lite"/>
    </source>
</evidence>
<gene>
    <name evidence="2" type="ORF">QBC40DRAFT_337975</name>
</gene>
<proteinExistence type="predicted"/>
<keyword evidence="3" id="KW-1185">Reference proteome</keyword>
<name>A0AAN7AXU9_9PEZI</name>
<feature type="region of interest" description="Disordered" evidence="1">
    <location>
        <begin position="36"/>
        <end position="67"/>
    </location>
</feature>